<dbReference type="OrthoDB" id="121974at2"/>
<dbReference type="AlphaFoldDB" id="A0A316J056"/>
<reference evidence="2 3" key="1">
    <citation type="submission" date="2018-05" db="EMBL/GenBank/DDBJ databases">
        <title>Genomic Encyclopedia of Type Strains, Phase IV (KMG-IV): sequencing the most valuable type-strain genomes for metagenomic binning, comparative biology and taxonomic classification.</title>
        <authorList>
            <person name="Goeker M."/>
        </authorList>
    </citation>
    <scope>NUCLEOTIDE SEQUENCE [LARGE SCALE GENOMIC DNA]</scope>
    <source>
        <strain evidence="2 3">DSM 14263</strain>
    </source>
</reference>
<feature type="domain" description="DUF4440" evidence="1">
    <location>
        <begin position="13"/>
        <end position="114"/>
    </location>
</feature>
<dbReference type="RefSeq" id="WP_109721931.1">
    <property type="nucleotide sequence ID" value="NZ_MSZV01000041.1"/>
</dbReference>
<dbReference type="Gene3D" id="3.10.450.50">
    <property type="match status" value="1"/>
</dbReference>
<protein>
    <recommendedName>
        <fullName evidence="1">DUF4440 domain-containing protein</fullName>
    </recommendedName>
</protein>
<evidence type="ECO:0000313" key="2">
    <source>
        <dbReference type="EMBL" id="PWK92885.1"/>
    </source>
</evidence>
<dbReference type="InterPro" id="IPR027843">
    <property type="entry name" value="DUF4440"/>
</dbReference>
<keyword evidence="3" id="KW-1185">Reference proteome</keyword>
<comment type="caution">
    <text evidence="2">The sequence shown here is derived from an EMBL/GenBank/DDBJ whole genome shotgun (WGS) entry which is preliminary data.</text>
</comment>
<evidence type="ECO:0000313" key="3">
    <source>
        <dbReference type="Proteomes" id="UP000245812"/>
    </source>
</evidence>
<sequence>MEEADRQAILDGEHALVAAQRDADRAAMERLLSPVFREIGQSGRLYARGDVLDALAATPVAGFALQPLAWIEASGDCVILLYESDVTRLQDGRPQRRRALRSSTWRREDGGWRLLFHQGTPLPPA</sequence>
<gene>
    <name evidence="2" type="ORF">C7456_101223</name>
</gene>
<dbReference type="EMBL" id="QGHC01000001">
    <property type="protein sequence ID" value="PWK92885.1"/>
    <property type="molecule type" value="Genomic_DNA"/>
</dbReference>
<organism evidence="2 3">
    <name type="scientific">Fulvimonas soli</name>
    <dbReference type="NCBI Taxonomy" id="155197"/>
    <lineage>
        <taxon>Bacteria</taxon>
        <taxon>Pseudomonadati</taxon>
        <taxon>Pseudomonadota</taxon>
        <taxon>Gammaproteobacteria</taxon>
        <taxon>Lysobacterales</taxon>
        <taxon>Rhodanobacteraceae</taxon>
        <taxon>Fulvimonas</taxon>
    </lineage>
</organism>
<accession>A0A316J056</accession>
<dbReference type="Pfam" id="PF14534">
    <property type="entry name" value="DUF4440"/>
    <property type="match status" value="1"/>
</dbReference>
<proteinExistence type="predicted"/>
<dbReference type="Proteomes" id="UP000245812">
    <property type="component" value="Unassembled WGS sequence"/>
</dbReference>
<dbReference type="InterPro" id="IPR032710">
    <property type="entry name" value="NTF2-like_dom_sf"/>
</dbReference>
<name>A0A316J056_9GAMM</name>
<dbReference type="SUPFAM" id="SSF54427">
    <property type="entry name" value="NTF2-like"/>
    <property type="match status" value="1"/>
</dbReference>
<evidence type="ECO:0000259" key="1">
    <source>
        <dbReference type="Pfam" id="PF14534"/>
    </source>
</evidence>